<dbReference type="Proteomes" id="UP001224122">
    <property type="component" value="Unassembled WGS sequence"/>
</dbReference>
<proteinExistence type="predicted"/>
<accession>A0ABT9XPW9</accession>
<evidence type="ECO:0000313" key="2">
    <source>
        <dbReference type="Proteomes" id="UP001224122"/>
    </source>
</evidence>
<sequence>MLKIVWRGMYWSVRTVEEFLHYLQGKGFQFQEDAIGFIYFGKHYTNAPDEMINTAIELTLKAQKSFDGSFYVSLLETLMLNRIKSRKDAIKFVKEKELMVI</sequence>
<reference evidence="1 2" key="1">
    <citation type="submission" date="2023-07" db="EMBL/GenBank/DDBJ databases">
        <title>Genomic Encyclopedia of Type Strains, Phase IV (KMG-IV): sequencing the most valuable type-strain genomes for metagenomic binning, comparative biology and taxonomic classification.</title>
        <authorList>
            <person name="Goeker M."/>
        </authorList>
    </citation>
    <scope>NUCLEOTIDE SEQUENCE [LARGE SCALE GENOMIC DNA]</scope>
    <source>
        <strain evidence="1 2">DSM 27594</strain>
    </source>
</reference>
<name>A0ABT9XPW9_9BACI</name>
<protein>
    <submittedName>
        <fullName evidence="1">Uncharacterized protein</fullName>
    </submittedName>
</protein>
<comment type="caution">
    <text evidence="1">The sequence shown here is derived from an EMBL/GenBank/DDBJ whole genome shotgun (WGS) entry which is preliminary data.</text>
</comment>
<keyword evidence="2" id="KW-1185">Reference proteome</keyword>
<dbReference type="Pfam" id="PF19618">
    <property type="entry name" value="DUF6123"/>
    <property type="match status" value="1"/>
</dbReference>
<dbReference type="InterPro" id="IPR046126">
    <property type="entry name" value="DUF6123"/>
</dbReference>
<dbReference type="EMBL" id="JAUSTW010000001">
    <property type="protein sequence ID" value="MDQ0197586.1"/>
    <property type="molecule type" value="Genomic_DNA"/>
</dbReference>
<gene>
    <name evidence="1" type="ORF">J2S10_000691</name>
</gene>
<evidence type="ECO:0000313" key="1">
    <source>
        <dbReference type="EMBL" id="MDQ0197586.1"/>
    </source>
</evidence>
<organism evidence="1 2">
    <name type="scientific">Neobacillus ginsengisoli</name>
    <dbReference type="NCBI Taxonomy" id="904295"/>
    <lineage>
        <taxon>Bacteria</taxon>
        <taxon>Bacillati</taxon>
        <taxon>Bacillota</taxon>
        <taxon>Bacilli</taxon>
        <taxon>Bacillales</taxon>
        <taxon>Bacillaceae</taxon>
        <taxon>Neobacillus</taxon>
    </lineage>
</organism>